<evidence type="ECO:0000313" key="3">
    <source>
        <dbReference type="Proteomes" id="UP000078200"/>
    </source>
</evidence>
<dbReference type="Proteomes" id="UP000078200">
    <property type="component" value="Unassembled WGS sequence"/>
</dbReference>
<name>A0A1A9VR28_GLOAU</name>
<evidence type="ECO:0000313" key="2">
    <source>
        <dbReference type="EnsemblMetazoa" id="GAUT044837-PA"/>
    </source>
</evidence>
<keyword evidence="1" id="KW-0472">Membrane</keyword>
<dbReference type="EnsemblMetazoa" id="GAUT044837-RA">
    <property type="protein sequence ID" value="GAUT044837-PA"/>
    <property type="gene ID" value="GAUT044837"/>
</dbReference>
<evidence type="ECO:0000256" key="1">
    <source>
        <dbReference type="SAM" id="Phobius"/>
    </source>
</evidence>
<reference evidence="2" key="1">
    <citation type="submission" date="2020-05" db="UniProtKB">
        <authorList>
            <consortium name="EnsemblMetazoa"/>
        </authorList>
    </citation>
    <scope>IDENTIFICATION</scope>
    <source>
        <strain evidence="2">TTRI</strain>
    </source>
</reference>
<dbReference type="VEuPathDB" id="VectorBase:GAUT044837"/>
<keyword evidence="1" id="KW-1133">Transmembrane helix</keyword>
<keyword evidence="1" id="KW-0812">Transmembrane</keyword>
<keyword evidence="3" id="KW-1185">Reference proteome</keyword>
<sequence length="167" mass="18021">MKTGDNNPEPIFSLTKSSTEYKAETAVRKALHEGPVTKRSDEVVQPTAGGSGGGAIKPFVILPPMLLLSLPLPLLLEDILLIFIVADVILAPSQTLLLAGLPLIDGIHDGEDNEQELERMDNGDGDDIEDVDEPALVFIKAVIATFFLSEIFLVLTVKVLDMKGMEI</sequence>
<feature type="transmembrane region" description="Helical" evidence="1">
    <location>
        <begin position="135"/>
        <end position="157"/>
    </location>
</feature>
<protein>
    <submittedName>
        <fullName evidence="2">Uncharacterized protein</fullName>
    </submittedName>
</protein>
<dbReference type="AlphaFoldDB" id="A0A1A9VR28"/>
<proteinExistence type="predicted"/>
<accession>A0A1A9VR28</accession>
<organism evidence="2 3">
    <name type="scientific">Glossina austeni</name>
    <name type="common">Savannah tsetse fly</name>
    <dbReference type="NCBI Taxonomy" id="7395"/>
    <lineage>
        <taxon>Eukaryota</taxon>
        <taxon>Metazoa</taxon>
        <taxon>Ecdysozoa</taxon>
        <taxon>Arthropoda</taxon>
        <taxon>Hexapoda</taxon>
        <taxon>Insecta</taxon>
        <taxon>Pterygota</taxon>
        <taxon>Neoptera</taxon>
        <taxon>Endopterygota</taxon>
        <taxon>Diptera</taxon>
        <taxon>Brachycera</taxon>
        <taxon>Muscomorpha</taxon>
        <taxon>Hippoboscoidea</taxon>
        <taxon>Glossinidae</taxon>
        <taxon>Glossina</taxon>
    </lineage>
</organism>